<dbReference type="SFLD" id="SFLDG01016">
    <property type="entry name" value="Prenyltransferase_Like_2"/>
    <property type="match status" value="1"/>
</dbReference>
<dbReference type="InterPro" id="IPR032697">
    <property type="entry name" value="SQ_cyclase_N"/>
</dbReference>
<dbReference type="Pfam" id="PF06722">
    <property type="entry name" value="EryCIII-like_C"/>
    <property type="match status" value="1"/>
</dbReference>
<dbReference type="Pfam" id="PF13243">
    <property type="entry name" value="SQHop_cyclase_C"/>
    <property type="match status" value="1"/>
</dbReference>
<keyword evidence="4" id="KW-0812">Transmembrane</keyword>
<evidence type="ECO:0000313" key="9">
    <source>
        <dbReference type="EMBL" id="KAK8037276.1"/>
    </source>
</evidence>
<feature type="domain" description="Squalene cyclase N-terminal" evidence="8">
    <location>
        <begin position="13"/>
        <end position="312"/>
    </location>
</feature>
<evidence type="ECO:0000259" key="6">
    <source>
        <dbReference type="Pfam" id="PF06722"/>
    </source>
</evidence>
<accession>A0ABR1SSH2</accession>
<dbReference type="InterPro" id="IPR008930">
    <property type="entry name" value="Terpenoid_cyclase/PrenylTrfase"/>
</dbReference>
<dbReference type="PANTHER" id="PTHR48050">
    <property type="entry name" value="STEROL 3-BETA-GLUCOSYLTRANSFERASE"/>
    <property type="match status" value="1"/>
</dbReference>
<dbReference type="SUPFAM" id="SSF48239">
    <property type="entry name" value="Terpenoid cyclases/Protein prenyltransferases"/>
    <property type="match status" value="2"/>
</dbReference>
<keyword evidence="1" id="KW-0808">Transferase</keyword>
<evidence type="ECO:0000259" key="8">
    <source>
        <dbReference type="Pfam" id="PF13249"/>
    </source>
</evidence>
<evidence type="ECO:0000256" key="1">
    <source>
        <dbReference type="ARBA" id="ARBA00022679"/>
    </source>
</evidence>
<feature type="domain" description="Erythromycin biosynthesis protein CIII-like C-terminal" evidence="6">
    <location>
        <begin position="1012"/>
        <end position="1077"/>
    </location>
</feature>
<dbReference type="InterPro" id="IPR004276">
    <property type="entry name" value="GlycoTrans_28_N"/>
</dbReference>
<dbReference type="Gene3D" id="1.50.10.20">
    <property type="match status" value="2"/>
</dbReference>
<dbReference type="Pfam" id="PF03033">
    <property type="entry name" value="Glyco_transf_28"/>
    <property type="match status" value="1"/>
</dbReference>
<evidence type="ECO:0000259" key="5">
    <source>
        <dbReference type="Pfam" id="PF03033"/>
    </source>
</evidence>
<dbReference type="NCBIfam" id="TIGR01507">
    <property type="entry name" value="hopene_cyclase"/>
    <property type="match status" value="1"/>
</dbReference>
<evidence type="ECO:0000256" key="2">
    <source>
        <dbReference type="ARBA" id="ARBA00022737"/>
    </source>
</evidence>
<dbReference type="Pfam" id="PF13249">
    <property type="entry name" value="SQHop_cyclase_N"/>
    <property type="match status" value="1"/>
</dbReference>
<organism evidence="9 10">
    <name type="scientific">Apiospora marii</name>
    <dbReference type="NCBI Taxonomy" id="335849"/>
    <lineage>
        <taxon>Eukaryota</taxon>
        <taxon>Fungi</taxon>
        <taxon>Dikarya</taxon>
        <taxon>Ascomycota</taxon>
        <taxon>Pezizomycotina</taxon>
        <taxon>Sordariomycetes</taxon>
        <taxon>Xylariomycetidae</taxon>
        <taxon>Amphisphaeriales</taxon>
        <taxon>Apiosporaceae</taxon>
        <taxon>Apiospora</taxon>
    </lineage>
</organism>
<dbReference type="InterPro" id="IPR050426">
    <property type="entry name" value="Glycosyltransferase_28"/>
</dbReference>
<gene>
    <name evidence="9" type="ORF">PG991_000622</name>
</gene>
<feature type="domain" description="Glycosyltransferase family 28 N-terminal" evidence="5">
    <location>
        <begin position="700"/>
        <end position="850"/>
    </location>
</feature>
<dbReference type="InterPro" id="IPR002213">
    <property type="entry name" value="UDP_glucos_trans"/>
</dbReference>
<dbReference type="NCBIfam" id="TIGR01787">
    <property type="entry name" value="squalene_cyclas"/>
    <property type="match status" value="1"/>
</dbReference>
<name>A0ABR1SSH2_9PEZI</name>
<evidence type="ECO:0000256" key="3">
    <source>
        <dbReference type="ARBA" id="ARBA00023235"/>
    </source>
</evidence>
<keyword evidence="3" id="KW-0413">Isomerase</keyword>
<dbReference type="InterPro" id="IPR018333">
    <property type="entry name" value="Squalene_cyclase"/>
</dbReference>
<dbReference type="Proteomes" id="UP001396898">
    <property type="component" value="Unassembled WGS sequence"/>
</dbReference>
<dbReference type="InterPro" id="IPR010610">
    <property type="entry name" value="EryCIII-like_C"/>
</dbReference>
<sequence>MDELQGSAREALRQAIDFSFACQQSDGHWVAPVSADASFTAQYVMVKYAIPGLAVGDDSKQVSRWLLGTQNPVDGSWSLAPGLPGHLSISVEAYLALRLLGTPASDSSMLQAKDFILSQGGIAKVRFLTRVFLAVFDLFPWKSMPQIPAELILMPTWAPLNIYMLSSWARSTLVPLLVLFHHQPVYPLPKKSGCQGSNYLDELWTDPTHKHVPFAHLLDVFRDGDIFKAAFTLGDQMIAGAGGLKKGPQRRLAIQRCIDWLLKHQEDSGDWSGVLPPIYFSIWALFLEGFPVSGDVIQRGLEAIERMAITDNSGKWLQTTLSPTWDTVLMVKALCDAGLGQQDPRVAKAAQWVRRRQLLGLQGDWRIYSPNQLPGAWSFEYYNNWYPDIDDTAAVLNTLVAQDSRAIQSESVRSGVNWILGMQNRDGGWGAFDTNNDSSWLGSIPFNDMDNFTDPSTSDITGNVLDLFGTLLRHRTGGHHLSYDMAFRVRDASQKAIRFLLQNQHSSGSWWGRWACNHIYGTSRVLRGLSHFCVKGDGPKTIHRAILRGVLWVGGYQNDDGGWGESLLSYADTGMIGHGPSTAAQTAWAVEALLLFRSPYHQAILAGVRWLATRQNPIDQQKQHWSSWPSNLYVGTGFPNSVFLGYPLYHHHFPISALARFLSSSRQYVECLLRKVDSNKNEGIYAPPLHVVAALSRPDVLLMALGSRGDIEMFLSIAKKLQQKGHRARIASHPDYRTHVEQHGLEFYDVGGPLAEFAAILGRSHTLLQSILSGDIGRLRHFLCQRLAGFWQAGFDNDAFGTTSEKKHRPFVADALVSMPAATVHVHAAESLQAPLVLVSAQPVLATREFPHVFTMSKPKFQPGRLSNYLSFFLLDILNWLTLGSFVNNLRGKYGLQPSCWVWAVRDFLRAGIPHICLWSSHIVPMPAEWEGRQGVVIGGWTKPDAVDTYIPDPSLSAFLDTKERVVAISFGSMPIPDPATLVSVISSAVASIHAKVVICRSWPSELEATWEPFGPHVRLAGFVPHGWLLPRVRGFVHHGGAGHTVAGLRAGVPMLVMPFALDQNFWAAKLNMLALGPPPLEVTPSGSLSPQHTKQLVDRLQDLLSERYLESCSEMAKQVETDTDGADITADMIVQQLMTENKQGASCVVLPSLGAHWRHVDSGLALSGVVAASLVASGFLRWEDLVSQSRVDWAARRQQGALSRLHLMCQARRLLFCFISMITGFFAFLGLTTKVAAQRPQDPVRDAKIRESEFDLQFMKENADEKDAIGLDKRFRDHWEALVHSEYHKRF</sequence>
<dbReference type="PANTHER" id="PTHR48050:SF13">
    <property type="entry name" value="STEROL 3-BETA-GLUCOSYLTRANSFERASE UGT80A2"/>
    <property type="match status" value="1"/>
</dbReference>
<dbReference type="CDD" id="cd03784">
    <property type="entry name" value="GT1_Gtf-like"/>
    <property type="match status" value="1"/>
</dbReference>
<evidence type="ECO:0000313" key="10">
    <source>
        <dbReference type="Proteomes" id="UP001396898"/>
    </source>
</evidence>
<proteinExistence type="predicted"/>
<dbReference type="EMBL" id="JAQQWI010000002">
    <property type="protein sequence ID" value="KAK8037276.1"/>
    <property type="molecule type" value="Genomic_DNA"/>
</dbReference>
<comment type="caution">
    <text evidence="9">The sequence shown here is derived from an EMBL/GenBank/DDBJ whole genome shotgun (WGS) entry which is preliminary data.</text>
</comment>
<reference evidence="9 10" key="1">
    <citation type="submission" date="2023-01" db="EMBL/GenBank/DDBJ databases">
        <title>Analysis of 21 Apiospora genomes using comparative genomics revels a genus with tremendous synthesis potential of carbohydrate active enzymes and secondary metabolites.</title>
        <authorList>
            <person name="Sorensen T."/>
        </authorList>
    </citation>
    <scope>NUCLEOTIDE SEQUENCE [LARGE SCALE GENOMIC DNA]</scope>
    <source>
        <strain evidence="9 10">CBS 20057</strain>
    </source>
</reference>
<dbReference type="SUPFAM" id="SSF53756">
    <property type="entry name" value="UDP-Glycosyltransferase/glycogen phosphorylase"/>
    <property type="match status" value="1"/>
</dbReference>
<keyword evidence="2" id="KW-0677">Repeat</keyword>
<protein>
    <submittedName>
        <fullName evidence="9">Squalene-hopene-cyclase</fullName>
    </submittedName>
</protein>
<dbReference type="InterPro" id="IPR032696">
    <property type="entry name" value="SQ_cyclase_C"/>
</dbReference>
<dbReference type="Gene3D" id="3.40.50.2000">
    <property type="entry name" value="Glycogen Phosphorylase B"/>
    <property type="match status" value="2"/>
</dbReference>
<feature type="transmembrane region" description="Helical" evidence="4">
    <location>
        <begin position="1215"/>
        <end position="1232"/>
    </location>
</feature>
<dbReference type="InterPro" id="IPR006400">
    <property type="entry name" value="Hopene-cyclase"/>
</dbReference>
<feature type="domain" description="Squalene cyclase C-terminal" evidence="7">
    <location>
        <begin position="321"/>
        <end position="661"/>
    </location>
</feature>
<evidence type="ECO:0000259" key="7">
    <source>
        <dbReference type="Pfam" id="PF13243"/>
    </source>
</evidence>
<evidence type="ECO:0000256" key="4">
    <source>
        <dbReference type="SAM" id="Phobius"/>
    </source>
</evidence>
<keyword evidence="10" id="KW-1185">Reference proteome</keyword>
<keyword evidence="4" id="KW-1133">Transmembrane helix</keyword>
<keyword evidence="4" id="KW-0472">Membrane</keyword>